<evidence type="ECO:0000313" key="3">
    <source>
        <dbReference type="Proteomes" id="UP000192276"/>
    </source>
</evidence>
<dbReference type="PANTHER" id="PTHR45947:SF3">
    <property type="entry name" value="SULFOQUINOVOSYL TRANSFERASE SQD2"/>
    <property type="match status" value="1"/>
</dbReference>
<dbReference type="GO" id="GO:0016757">
    <property type="term" value="F:glycosyltransferase activity"/>
    <property type="evidence" value="ECO:0007669"/>
    <property type="project" value="InterPro"/>
</dbReference>
<dbReference type="InterPro" id="IPR001296">
    <property type="entry name" value="Glyco_trans_1"/>
</dbReference>
<dbReference type="Pfam" id="PF00534">
    <property type="entry name" value="Glycos_transf_1"/>
    <property type="match status" value="1"/>
</dbReference>
<proteinExistence type="predicted"/>
<dbReference type="InterPro" id="IPR029044">
    <property type="entry name" value="Nucleotide-diphossugar_trans"/>
</dbReference>
<dbReference type="Gene3D" id="3.40.50.2000">
    <property type="entry name" value="Glycogen Phosphorylase B"/>
    <property type="match status" value="1"/>
</dbReference>
<dbReference type="CDD" id="cd03801">
    <property type="entry name" value="GT4_PimA-like"/>
    <property type="match status" value="1"/>
</dbReference>
<dbReference type="PANTHER" id="PTHR45947">
    <property type="entry name" value="SULFOQUINOVOSYL TRANSFERASE SQD2"/>
    <property type="match status" value="1"/>
</dbReference>
<comment type="caution">
    <text evidence="2">The sequence shown here is derived from an EMBL/GenBank/DDBJ whole genome shotgun (WGS) entry which is preliminary data.</text>
</comment>
<organism evidence="2 3">
    <name type="scientific">Niastella populi</name>
    <dbReference type="NCBI Taxonomy" id="550983"/>
    <lineage>
        <taxon>Bacteria</taxon>
        <taxon>Pseudomonadati</taxon>
        <taxon>Bacteroidota</taxon>
        <taxon>Chitinophagia</taxon>
        <taxon>Chitinophagales</taxon>
        <taxon>Chitinophagaceae</taxon>
        <taxon>Niastella</taxon>
    </lineage>
</organism>
<dbReference type="AlphaFoldDB" id="A0A1V9FHM6"/>
<feature type="domain" description="Glycosyl transferase family 1" evidence="1">
    <location>
        <begin position="567"/>
        <end position="657"/>
    </location>
</feature>
<dbReference type="InterPro" id="IPR050194">
    <property type="entry name" value="Glycosyltransferase_grp1"/>
</dbReference>
<name>A0A1V9FHM6_9BACT</name>
<dbReference type="OrthoDB" id="894435at2"/>
<accession>A0A1V9FHM6</accession>
<dbReference type="Proteomes" id="UP000192276">
    <property type="component" value="Unassembled WGS sequence"/>
</dbReference>
<protein>
    <recommendedName>
        <fullName evidence="1">Glycosyl transferase family 1 domain-containing protein</fullName>
    </recommendedName>
</protein>
<keyword evidence="3" id="KW-1185">Reference proteome</keyword>
<gene>
    <name evidence="2" type="ORF">A4R26_23375</name>
</gene>
<dbReference type="STRING" id="550983.A4R26_23375"/>
<dbReference type="Gene3D" id="3.90.550.10">
    <property type="entry name" value="Spore Coat Polysaccharide Biosynthesis Protein SpsA, Chain A"/>
    <property type="match status" value="1"/>
</dbReference>
<evidence type="ECO:0000313" key="2">
    <source>
        <dbReference type="EMBL" id="OQP57852.1"/>
    </source>
</evidence>
<reference evidence="3" key="1">
    <citation type="submission" date="2016-04" db="EMBL/GenBank/DDBJ databases">
        <authorList>
            <person name="Chen L."/>
            <person name="Zhuang W."/>
            <person name="Wang G."/>
        </authorList>
    </citation>
    <scope>NUCLEOTIDE SEQUENCE [LARGE SCALE GENOMIC DNA]</scope>
    <source>
        <strain evidence="3">208</strain>
    </source>
</reference>
<sequence length="790" mass="90930">MDDTDCGQLSMEFFKSKYTLMHPLSKETNFSNGIKATSYFFNEHAKELFPESAFDSFHTDGSDLAICLHSIRDAAEVIVLLSSIEYNLPDFKGCIILSTDNRLSEQTINVEEYLKTSAVPVKILEQKENATVVDIKNTMAANVDNNWLLFIEPGMHFIKDPLAAIKTTIEELGVNFINLPIVNNENGSISSLGGALLANQNDNNTYLVSGSYFDFKPGVEFTEVNIQSPFLSDYLFSSSCVVNRKAFLQEGGFSNSSKNGLDDVELSFRIYKKGIKIGNVNDFVLGETKVSTNVPNPVRSDKDNSFNNQEIQNAIPGNITGNITYSEDIKEEIKGERQKKRIALIVDIKEWAFHNIAKNIETHLSDKYDFTIYFQADFKGDKWLDLFAVLYHEKFDMILCFWRLVLKQIFSYENKEYLINKFGISQEHYEQFLNETVLLTGVYDHLFLKPAEIKNNFDIFSNHVDGYFVSSHKLKKIYDQIEGYIKPYTVIQDGVDIENFKRKENMTFSDSSSPLVVGWAGNSKWGMQEDGIDHKGFDTIIKPAVAELIKEGYNITLVYADRHEPKTRIPKSQMNDFYNKLDVYICASDIEGTPNPVLESMACGIGIITTDVGIVKEVFGKEQRKFILEDRTKDCLKSKLITLINDKSILLKLAKENRIRISTWSWKSKCEKFENLFQYYFHKKDNKKLHFKKFPYETNIITEEINLASTGQKEVNLSIFNKIVQIEARESIGLQEELTYWKQNFTNTKNWYLKEYEVLPLWFKRLGHIIKVFQGHRKLRSLLPKSQNHK</sequence>
<dbReference type="SUPFAM" id="SSF53448">
    <property type="entry name" value="Nucleotide-diphospho-sugar transferases"/>
    <property type="match status" value="1"/>
</dbReference>
<evidence type="ECO:0000259" key="1">
    <source>
        <dbReference type="Pfam" id="PF00534"/>
    </source>
</evidence>
<dbReference type="EMBL" id="LWBP01000190">
    <property type="protein sequence ID" value="OQP57852.1"/>
    <property type="molecule type" value="Genomic_DNA"/>
</dbReference>
<dbReference type="SUPFAM" id="SSF53756">
    <property type="entry name" value="UDP-Glycosyltransferase/glycogen phosphorylase"/>
    <property type="match status" value="1"/>
</dbReference>